<dbReference type="EMBL" id="HBUF01231136">
    <property type="protein sequence ID" value="CAG6673372.1"/>
    <property type="molecule type" value="Transcribed_RNA"/>
</dbReference>
<organism evidence="2">
    <name type="scientific">Cacopsylla melanoneura</name>
    <dbReference type="NCBI Taxonomy" id="428564"/>
    <lineage>
        <taxon>Eukaryota</taxon>
        <taxon>Metazoa</taxon>
        <taxon>Ecdysozoa</taxon>
        <taxon>Arthropoda</taxon>
        <taxon>Hexapoda</taxon>
        <taxon>Insecta</taxon>
        <taxon>Pterygota</taxon>
        <taxon>Neoptera</taxon>
        <taxon>Paraneoptera</taxon>
        <taxon>Hemiptera</taxon>
        <taxon>Sternorrhyncha</taxon>
        <taxon>Psylloidea</taxon>
        <taxon>Psyllidae</taxon>
        <taxon>Psyllinae</taxon>
        <taxon>Cacopsylla</taxon>
    </lineage>
</organism>
<feature type="transmembrane region" description="Helical" evidence="1">
    <location>
        <begin position="70"/>
        <end position="89"/>
    </location>
</feature>
<keyword evidence="1" id="KW-0472">Membrane</keyword>
<name>A0A8D8ST14_9HEMI</name>
<accession>A0A8D8ST14</accession>
<proteinExistence type="predicted"/>
<protein>
    <submittedName>
        <fullName evidence="2">Uncharacterized protein</fullName>
    </submittedName>
</protein>
<dbReference type="AlphaFoldDB" id="A0A8D8ST14"/>
<keyword evidence="1" id="KW-0812">Transmembrane</keyword>
<sequence>MKTIPITILNNSISKNTDRSAQKNKGILSKGFLTNLMSDKANIVVNKKKIGKFQQQKNTRSSEFFKTQGSLYIVILLGGGGGAFLIPILNFKCTSILSLYYAFFLGLTIN</sequence>
<keyword evidence="1" id="KW-1133">Transmembrane helix</keyword>
<evidence type="ECO:0000313" key="2">
    <source>
        <dbReference type="EMBL" id="CAG6673372.1"/>
    </source>
</evidence>
<evidence type="ECO:0000256" key="1">
    <source>
        <dbReference type="SAM" id="Phobius"/>
    </source>
</evidence>
<reference evidence="2" key="1">
    <citation type="submission" date="2021-05" db="EMBL/GenBank/DDBJ databases">
        <authorList>
            <person name="Alioto T."/>
            <person name="Alioto T."/>
            <person name="Gomez Garrido J."/>
        </authorList>
    </citation>
    <scope>NUCLEOTIDE SEQUENCE</scope>
</reference>